<dbReference type="EMBL" id="CABWIC010000007">
    <property type="protein sequence ID" value="VWL93517.1"/>
    <property type="molecule type" value="Genomic_DNA"/>
</dbReference>
<gene>
    <name evidence="1" type="ORF">JKKLCJKK_00777</name>
</gene>
<dbReference type="GO" id="GO:0003700">
    <property type="term" value="F:DNA-binding transcription factor activity"/>
    <property type="evidence" value="ECO:0007669"/>
    <property type="project" value="InterPro"/>
</dbReference>
<evidence type="ECO:0000313" key="2">
    <source>
        <dbReference type="Proteomes" id="UP000405524"/>
    </source>
</evidence>
<proteinExistence type="predicted"/>
<dbReference type="NCBIfam" id="TIGR02531">
    <property type="entry name" value="yecD_yerC"/>
    <property type="match status" value="1"/>
</dbReference>
<dbReference type="InterPro" id="IPR038116">
    <property type="entry name" value="TrpR-like_sf"/>
</dbReference>
<dbReference type="PIRSF" id="PIRSF012508">
    <property type="entry name" value="YerC"/>
    <property type="match status" value="1"/>
</dbReference>
<dbReference type="Pfam" id="PF01371">
    <property type="entry name" value="Trp_repressor"/>
    <property type="match status" value="1"/>
</dbReference>
<accession>A0A5K1IXJ0</accession>
<dbReference type="InterPro" id="IPR013368">
    <property type="entry name" value="YecD_YerC"/>
</dbReference>
<dbReference type="GO" id="GO:0043565">
    <property type="term" value="F:sequence-specific DNA binding"/>
    <property type="evidence" value="ECO:0007669"/>
    <property type="project" value="InterPro"/>
</dbReference>
<dbReference type="PANTHER" id="PTHR40080">
    <property type="entry name" value="LMO1763 PROTEIN"/>
    <property type="match status" value="1"/>
</dbReference>
<sequence>MPNAARLVVPLNIEKMFERPDVDQLVEAFQLVEGPDEIRAFLTDLCTPREICDFAQRLQVARYLDEGEPYVEVQARTGASSTTVSRVSKSLNGEYGGYRKVLVKFGDQ</sequence>
<protein>
    <submittedName>
        <fullName evidence="1">Trp repressor protein</fullName>
    </submittedName>
</protein>
<dbReference type="InterPro" id="IPR000831">
    <property type="entry name" value="Trp_repress"/>
</dbReference>
<organism evidence="1 2">
    <name type="scientific">Collinsella intestinalis</name>
    <dbReference type="NCBI Taxonomy" id="147207"/>
    <lineage>
        <taxon>Bacteria</taxon>
        <taxon>Bacillati</taxon>
        <taxon>Actinomycetota</taxon>
        <taxon>Coriobacteriia</taxon>
        <taxon>Coriobacteriales</taxon>
        <taxon>Coriobacteriaceae</taxon>
        <taxon>Collinsella</taxon>
    </lineage>
</organism>
<dbReference type="Gene3D" id="1.10.1270.10">
    <property type="entry name" value="TrpR-like"/>
    <property type="match status" value="1"/>
</dbReference>
<reference evidence="1 2" key="1">
    <citation type="submission" date="2019-10" db="EMBL/GenBank/DDBJ databases">
        <authorList>
            <person name="Wolf R A."/>
        </authorList>
    </citation>
    <scope>NUCLEOTIDE SEQUENCE [LARGE SCALE GENOMIC DNA]</scope>
    <source>
        <strain evidence="1">Collinsella_intestinalis_DSM_13632</strain>
    </source>
</reference>
<evidence type="ECO:0000313" key="1">
    <source>
        <dbReference type="EMBL" id="VWL93517.1"/>
    </source>
</evidence>
<dbReference type="SUPFAM" id="SSF48295">
    <property type="entry name" value="TrpR-like"/>
    <property type="match status" value="1"/>
</dbReference>
<name>A0A5K1IXJ0_9ACTN</name>
<dbReference type="AlphaFoldDB" id="A0A5K1IXJ0"/>
<dbReference type="PANTHER" id="PTHR40080:SF1">
    <property type="entry name" value="TRPR-LIKE PROTEIN YERC_YECD"/>
    <property type="match status" value="1"/>
</dbReference>
<dbReference type="InterPro" id="IPR010921">
    <property type="entry name" value="Trp_repressor/repl_initiator"/>
</dbReference>
<dbReference type="Proteomes" id="UP000405524">
    <property type="component" value="Unassembled WGS sequence"/>
</dbReference>